<dbReference type="AlphaFoldDB" id="B0TST5"/>
<proteinExistence type="predicted"/>
<gene>
    <name evidence="3" type="ordered locus">Shal_0685</name>
</gene>
<feature type="transmembrane region" description="Helical" evidence="1">
    <location>
        <begin position="125"/>
        <end position="146"/>
    </location>
</feature>
<feature type="transmembrane region" description="Helical" evidence="1">
    <location>
        <begin position="12"/>
        <end position="32"/>
    </location>
</feature>
<dbReference type="InterPro" id="IPR037185">
    <property type="entry name" value="EmrE-like"/>
</dbReference>
<feature type="transmembrane region" description="Helical" evidence="1">
    <location>
        <begin position="194"/>
        <end position="212"/>
    </location>
</feature>
<dbReference type="InterPro" id="IPR000620">
    <property type="entry name" value="EamA_dom"/>
</dbReference>
<dbReference type="EMBL" id="CP000931">
    <property type="protein sequence ID" value="ABZ75260.1"/>
    <property type="molecule type" value="Genomic_DNA"/>
</dbReference>
<keyword evidence="4" id="KW-1185">Reference proteome</keyword>
<dbReference type="STRING" id="458817.Shal_0685"/>
<dbReference type="HOGENOM" id="CLU_066008_0_0_6"/>
<feature type="transmembrane region" description="Helical" evidence="1">
    <location>
        <begin position="224"/>
        <end position="242"/>
    </location>
</feature>
<feature type="transmembrane region" description="Helical" evidence="1">
    <location>
        <begin position="70"/>
        <end position="90"/>
    </location>
</feature>
<organism evidence="3 4">
    <name type="scientific">Shewanella halifaxensis (strain HAW-EB4)</name>
    <dbReference type="NCBI Taxonomy" id="458817"/>
    <lineage>
        <taxon>Bacteria</taxon>
        <taxon>Pseudomonadati</taxon>
        <taxon>Pseudomonadota</taxon>
        <taxon>Gammaproteobacteria</taxon>
        <taxon>Alteromonadales</taxon>
        <taxon>Shewanellaceae</taxon>
        <taxon>Shewanella</taxon>
    </lineage>
</organism>
<feature type="transmembrane region" description="Helical" evidence="1">
    <location>
        <begin position="249"/>
        <end position="273"/>
    </location>
</feature>
<dbReference type="SUPFAM" id="SSF103481">
    <property type="entry name" value="Multidrug resistance efflux transporter EmrE"/>
    <property type="match status" value="2"/>
</dbReference>
<dbReference type="PANTHER" id="PTHR22911">
    <property type="entry name" value="ACYL-MALONYL CONDENSING ENZYME-RELATED"/>
    <property type="match status" value="1"/>
</dbReference>
<evidence type="ECO:0000313" key="3">
    <source>
        <dbReference type="EMBL" id="ABZ75260.1"/>
    </source>
</evidence>
<feature type="transmembrane region" description="Helical" evidence="1">
    <location>
        <begin position="279"/>
        <end position="301"/>
    </location>
</feature>
<dbReference type="OrthoDB" id="4485708at2"/>
<evidence type="ECO:0000256" key="1">
    <source>
        <dbReference type="SAM" id="Phobius"/>
    </source>
</evidence>
<dbReference type="Pfam" id="PF00892">
    <property type="entry name" value="EamA"/>
    <property type="match status" value="2"/>
</dbReference>
<dbReference type="GO" id="GO:0016020">
    <property type="term" value="C:membrane"/>
    <property type="evidence" value="ECO:0007669"/>
    <property type="project" value="InterPro"/>
</dbReference>
<protein>
    <recommendedName>
        <fullName evidence="2">EamA domain-containing protein</fullName>
    </recommendedName>
</protein>
<dbReference type="KEGG" id="shl:Shal_0685"/>
<dbReference type="Proteomes" id="UP000001317">
    <property type="component" value="Chromosome"/>
</dbReference>
<sequence>MNFLKNAKHVGFASAFGAATLMGLVGFFARNIDAQGDVIAFSRMLFGMILFFIILKSLNRIGDLKKYKLSPSMVFSGIFMGVCLSAYVASTQLTSIANAVFFIYIGPIISTVLAIIFLKEPLKPITIFSIAFVFIGMMFIVGLVHFTPEGISFGMSFSKDTFIGDMLGLASGVGYGLFLFLGRYRTEVPGDVRSFWNFLFALIGICSLFLFTNPSTSQMTSSDWVWWIGIGLVCGFGALSLCTIATKNLLAVEFACISYWECVVASIIGILVFTEPLSGVQMVGGLLIIIGGVSEMVVSLLQNTKKKRLAASL</sequence>
<keyword evidence="1" id="KW-0472">Membrane</keyword>
<accession>B0TST5</accession>
<dbReference type="RefSeq" id="WP_012275814.1">
    <property type="nucleotide sequence ID" value="NC_010334.1"/>
</dbReference>
<evidence type="ECO:0000259" key="2">
    <source>
        <dbReference type="Pfam" id="PF00892"/>
    </source>
</evidence>
<feature type="domain" description="EamA" evidence="2">
    <location>
        <begin position="163"/>
        <end position="291"/>
    </location>
</feature>
<keyword evidence="1" id="KW-1133">Transmembrane helix</keyword>
<reference evidence="3" key="1">
    <citation type="submission" date="2008-01" db="EMBL/GenBank/DDBJ databases">
        <title>Complete sequence of Shewanella halifaxensis HAW-EB4.</title>
        <authorList>
            <consortium name="US DOE Joint Genome Institute"/>
            <person name="Copeland A."/>
            <person name="Lucas S."/>
            <person name="Lapidus A."/>
            <person name="Glavina del Rio T."/>
            <person name="Dalin E."/>
            <person name="Tice H."/>
            <person name="Bruce D."/>
            <person name="Goodwin L."/>
            <person name="Pitluck S."/>
            <person name="Sims D."/>
            <person name="Brettin T."/>
            <person name="Detter J.C."/>
            <person name="Han C."/>
            <person name="Kuske C.R."/>
            <person name="Schmutz J."/>
            <person name="Larimer F."/>
            <person name="Land M."/>
            <person name="Hauser L."/>
            <person name="Kyrpides N."/>
            <person name="Kim E."/>
            <person name="Zhao J.-S."/>
            <person name="Richardson P."/>
        </authorList>
    </citation>
    <scope>NUCLEOTIDE SEQUENCE [LARGE SCALE GENOMIC DNA]</scope>
    <source>
        <strain evidence="3">HAW-EB4</strain>
    </source>
</reference>
<feature type="transmembrane region" description="Helical" evidence="1">
    <location>
        <begin position="96"/>
        <end position="118"/>
    </location>
</feature>
<dbReference type="eggNOG" id="COG0697">
    <property type="taxonomic scope" value="Bacteria"/>
</dbReference>
<evidence type="ECO:0000313" key="4">
    <source>
        <dbReference type="Proteomes" id="UP000001317"/>
    </source>
</evidence>
<feature type="domain" description="EamA" evidence="2">
    <location>
        <begin position="11"/>
        <end position="141"/>
    </location>
</feature>
<name>B0TST5_SHEHH</name>
<feature type="transmembrane region" description="Helical" evidence="1">
    <location>
        <begin position="38"/>
        <end position="58"/>
    </location>
</feature>
<feature type="transmembrane region" description="Helical" evidence="1">
    <location>
        <begin position="166"/>
        <end position="182"/>
    </location>
</feature>
<keyword evidence="1" id="KW-0812">Transmembrane</keyword>